<protein>
    <submittedName>
        <fullName evidence="2">Uncharacterized protein</fullName>
    </submittedName>
</protein>
<evidence type="ECO:0000313" key="3">
    <source>
        <dbReference type="Proteomes" id="UP000324222"/>
    </source>
</evidence>
<feature type="compositionally biased region" description="Low complexity" evidence="1">
    <location>
        <begin position="171"/>
        <end position="187"/>
    </location>
</feature>
<sequence>MTWNFRAGAWRWWPGAGASGKRCKREGRRRQVRAAMWGRGSGGAGGEGGEGLGGRTPWGKSDPVRRGSFFLSGCGPRHCPKGATLSGQRGSGGAGLGWVSGEVKCPRPSAPGHKGAAPPGCVCVGRHYWLPGSKRRGDWRRRRGGAAGSRDAPGRSGGPGSGEALAKDAESSMADAWASASAPPRPSITSSFHASAFFSHMFRPPLL</sequence>
<dbReference type="EMBL" id="VSRR010052383">
    <property type="protein sequence ID" value="MPC79894.1"/>
    <property type="molecule type" value="Genomic_DNA"/>
</dbReference>
<feature type="compositionally biased region" description="Basic residues" evidence="1">
    <location>
        <begin position="134"/>
        <end position="144"/>
    </location>
</feature>
<name>A0A5B7IH98_PORTR</name>
<proteinExistence type="predicted"/>
<evidence type="ECO:0000313" key="2">
    <source>
        <dbReference type="EMBL" id="MPC79894.1"/>
    </source>
</evidence>
<reference evidence="2 3" key="1">
    <citation type="submission" date="2019-05" db="EMBL/GenBank/DDBJ databases">
        <title>Another draft genome of Portunus trituberculatus and its Hox gene families provides insights of decapod evolution.</title>
        <authorList>
            <person name="Jeong J.-H."/>
            <person name="Song I."/>
            <person name="Kim S."/>
            <person name="Choi T."/>
            <person name="Kim D."/>
            <person name="Ryu S."/>
            <person name="Kim W."/>
        </authorList>
    </citation>
    <scope>NUCLEOTIDE SEQUENCE [LARGE SCALE GENOMIC DNA]</scope>
    <source>
        <tissue evidence="2">Muscle</tissue>
    </source>
</reference>
<organism evidence="2 3">
    <name type="scientific">Portunus trituberculatus</name>
    <name type="common">Swimming crab</name>
    <name type="synonym">Neptunus trituberculatus</name>
    <dbReference type="NCBI Taxonomy" id="210409"/>
    <lineage>
        <taxon>Eukaryota</taxon>
        <taxon>Metazoa</taxon>
        <taxon>Ecdysozoa</taxon>
        <taxon>Arthropoda</taxon>
        <taxon>Crustacea</taxon>
        <taxon>Multicrustacea</taxon>
        <taxon>Malacostraca</taxon>
        <taxon>Eumalacostraca</taxon>
        <taxon>Eucarida</taxon>
        <taxon>Decapoda</taxon>
        <taxon>Pleocyemata</taxon>
        <taxon>Brachyura</taxon>
        <taxon>Eubrachyura</taxon>
        <taxon>Portunoidea</taxon>
        <taxon>Portunidae</taxon>
        <taxon>Portuninae</taxon>
        <taxon>Portunus</taxon>
    </lineage>
</organism>
<comment type="caution">
    <text evidence="2">The sequence shown here is derived from an EMBL/GenBank/DDBJ whole genome shotgun (WGS) entry which is preliminary data.</text>
</comment>
<accession>A0A5B7IH98</accession>
<feature type="region of interest" description="Disordered" evidence="1">
    <location>
        <begin position="134"/>
        <end position="187"/>
    </location>
</feature>
<gene>
    <name evidence="2" type="ORF">E2C01_074449</name>
</gene>
<evidence type="ECO:0000256" key="1">
    <source>
        <dbReference type="SAM" id="MobiDB-lite"/>
    </source>
</evidence>
<keyword evidence="3" id="KW-1185">Reference proteome</keyword>
<feature type="compositionally biased region" description="Gly residues" evidence="1">
    <location>
        <begin position="39"/>
        <end position="56"/>
    </location>
</feature>
<dbReference type="Proteomes" id="UP000324222">
    <property type="component" value="Unassembled WGS sequence"/>
</dbReference>
<dbReference type="AlphaFoldDB" id="A0A5B7IH98"/>
<feature type="region of interest" description="Disordered" evidence="1">
    <location>
        <begin position="36"/>
        <end position="63"/>
    </location>
</feature>